<dbReference type="AlphaFoldDB" id="I0Z8K0"/>
<dbReference type="InterPro" id="IPR004827">
    <property type="entry name" value="bZIP"/>
</dbReference>
<dbReference type="GeneID" id="17044978"/>
<evidence type="ECO:0000313" key="9">
    <source>
        <dbReference type="Proteomes" id="UP000007264"/>
    </source>
</evidence>
<protein>
    <recommendedName>
        <fullName evidence="7">BZIP domain-containing protein</fullName>
    </recommendedName>
</protein>
<reference evidence="8 9" key="1">
    <citation type="journal article" date="2012" name="Genome Biol.">
        <title>The genome of the polar eukaryotic microalga coccomyxa subellipsoidea reveals traits of cold adaptation.</title>
        <authorList>
            <person name="Blanc G."/>
            <person name="Agarkova I."/>
            <person name="Grimwood J."/>
            <person name="Kuo A."/>
            <person name="Brueggeman A."/>
            <person name="Dunigan D."/>
            <person name="Gurnon J."/>
            <person name="Ladunga I."/>
            <person name="Lindquist E."/>
            <person name="Lucas S."/>
            <person name="Pangilinan J."/>
            <person name="Proschold T."/>
            <person name="Salamov A."/>
            <person name="Schmutz J."/>
            <person name="Weeks D."/>
            <person name="Yamada T."/>
            <person name="Claverie J.M."/>
            <person name="Grigoriev I."/>
            <person name="Van Etten J."/>
            <person name="Lomsadze A."/>
            <person name="Borodovsky M."/>
        </authorList>
    </citation>
    <scope>NUCLEOTIDE SEQUENCE [LARGE SCALE GENOMIC DNA]</scope>
    <source>
        <strain evidence="8 9">C-169</strain>
    </source>
</reference>
<evidence type="ECO:0000256" key="4">
    <source>
        <dbReference type="ARBA" id="ARBA00023163"/>
    </source>
</evidence>
<dbReference type="Proteomes" id="UP000007264">
    <property type="component" value="Unassembled WGS sequence"/>
</dbReference>
<dbReference type="Pfam" id="PF00170">
    <property type="entry name" value="bZIP_1"/>
    <property type="match status" value="1"/>
</dbReference>
<evidence type="ECO:0000256" key="5">
    <source>
        <dbReference type="ARBA" id="ARBA00023242"/>
    </source>
</evidence>
<sequence>MQGDAYHARSMNAANLKSAFTAPADFRLESCSPESGLSELDGALELDGLELGPELQFLLESHLSQSPTHSDSHLLDSLDKGMSPCTPDGMRMGSRGAQSHPHGPRNVINITASSAGAHQPTISLSACSTDSRTELVSTTDSHHPQPRGGRPPRRAAAAAALEAHHIVGGSPGAASGGHHRAASTPLPQARLDDMDLDVNLDDLLDSDCDKRSGQKRPRRRVIVETKDASGRPYTAAEIRRMKRRITNRESARRMRLKRQEEWGIIKRQARLMREDVQKMGSKVAALQAHCSTLEGEADRWQQLWRQAAASNAQLTQRLKAQHGEHGRPSDGYESTLTSPEPPMSHEDLLAAGTGAASKTLPGMGRAQSAAGPSPFGGDVTDPFGSARRATSVPEPGSGPLRTSSLPTVAGALAALEEEARRFEDRFEDDAAFATLFDGF</sequence>
<keyword evidence="3" id="KW-0238">DNA-binding</keyword>
<dbReference type="EMBL" id="AGSI01000002">
    <property type="protein sequence ID" value="EIE26969.1"/>
    <property type="molecule type" value="Genomic_DNA"/>
</dbReference>
<dbReference type="SUPFAM" id="SSF57959">
    <property type="entry name" value="Leucine zipper domain"/>
    <property type="match status" value="1"/>
</dbReference>
<gene>
    <name evidence="8" type="ORF">COCSUDRAFT_59461</name>
</gene>
<dbReference type="OrthoDB" id="551672at2759"/>
<dbReference type="GO" id="GO:0003700">
    <property type="term" value="F:DNA-binding transcription factor activity"/>
    <property type="evidence" value="ECO:0007669"/>
    <property type="project" value="InterPro"/>
</dbReference>
<evidence type="ECO:0000256" key="1">
    <source>
        <dbReference type="ARBA" id="ARBA00004123"/>
    </source>
</evidence>
<evidence type="ECO:0000256" key="2">
    <source>
        <dbReference type="ARBA" id="ARBA00023015"/>
    </source>
</evidence>
<organism evidence="8 9">
    <name type="scientific">Coccomyxa subellipsoidea (strain C-169)</name>
    <name type="common">Green microalga</name>
    <dbReference type="NCBI Taxonomy" id="574566"/>
    <lineage>
        <taxon>Eukaryota</taxon>
        <taxon>Viridiplantae</taxon>
        <taxon>Chlorophyta</taxon>
        <taxon>core chlorophytes</taxon>
        <taxon>Trebouxiophyceae</taxon>
        <taxon>Trebouxiophyceae incertae sedis</taxon>
        <taxon>Coccomyxaceae</taxon>
        <taxon>Coccomyxa</taxon>
        <taxon>Coccomyxa subellipsoidea</taxon>
    </lineage>
</organism>
<feature type="region of interest" description="Disordered" evidence="6">
    <location>
        <begin position="318"/>
        <end position="405"/>
    </location>
</feature>
<dbReference type="GO" id="GO:0003677">
    <property type="term" value="F:DNA binding"/>
    <property type="evidence" value="ECO:0007669"/>
    <property type="project" value="UniProtKB-KW"/>
</dbReference>
<evidence type="ECO:0000259" key="7">
    <source>
        <dbReference type="SMART" id="SM00338"/>
    </source>
</evidence>
<keyword evidence="4" id="KW-0804">Transcription</keyword>
<dbReference type="CDD" id="cd14702">
    <property type="entry name" value="bZIP_plant_GBF1"/>
    <property type="match status" value="1"/>
</dbReference>
<dbReference type="RefSeq" id="XP_005651513.1">
    <property type="nucleotide sequence ID" value="XM_005651456.1"/>
</dbReference>
<dbReference type="GO" id="GO:0005634">
    <property type="term" value="C:nucleus"/>
    <property type="evidence" value="ECO:0007669"/>
    <property type="project" value="UniProtKB-SubCell"/>
</dbReference>
<accession>I0Z8K0</accession>
<keyword evidence="9" id="KW-1185">Reference proteome</keyword>
<feature type="domain" description="BZIP" evidence="7">
    <location>
        <begin position="235"/>
        <end position="299"/>
    </location>
</feature>
<keyword evidence="2" id="KW-0805">Transcription regulation</keyword>
<name>I0Z8K0_COCSC</name>
<feature type="region of interest" description="Disordered" evidence="6">
    <location>
        <begin position="133"/>
        <end position="155"/>
    </location>
</feature>
<dbReference type="KEGG" id="csl:COCSUDRAFT_59461"/>
<comment type="caution">
    <text evidence="8">The sequence shown here is derived from an EMBL/GenBank/DDBJ whole genome shotgun (WGS) entry which is preliminary data.</text>
</comment>
<comment type="subcellular location">
    <subcellularLocation>
        <location evidence="1">Nucleus</location>
    </subcellularLocation>
</comment>
<evidence type="ECO:0000313" key="8">
    <source>
        <dbReference type="EMBL" id="EIE26969.1"/>
    </source>
</evidence>
<feature type="compositionally biased region" description="Basic and acidic residues" evidence="6">
    <location>
        <begin position="321"/>
        <end position="330"/>
    </location>
</feature>
<dbReference type="SMART" id="SM00338">
    <property type="entry name" value="BRLZ"/>
    <property type="match status" value="1"/>
</dbReference>
<dbReference type="InterPro" id="IPR045314">
    <property type="entry name" value="bZIP_plant_GBF1"/>
</dbReference>
<dbReference type="InterPro" id="IPR046347">
    <property type="entry name" value="bZIP_sf"/>
</dbReference>
<proteinExistence type="predicted"/>
<evidence type="ECO:0000256" key="6">
    <source>
        <dbReference type="SAM" id="MobiDB-lite"/>
    </source>
</evidence>
<keyword evidence="5" id="KW-0539">Nucleus</keyword>
<evidence type="ECO:0000256" key="3">
    <source>
        <dbReference type="ARBA" id="ARBA00023125"/>
    </source>
</evidence>